<dbReference type="EMBL" id="CP073347">
    <property type="protein sequence ID" value="UTW12768.1"/>
    <property type="molecule type" value="Genomic_DNA"/>
</dbReference>
<dbReference type="InterPro" id="IPR005482">
    <property type="entry name" value="Biotin_COase_C"/>
</dbReference>
<dbReference type="PROSITE" id="PS50968">
    <property type="entry name" value="BIOTINYL_LIPOYL"/>
    <property type="match status" value="1"/>
</dbReference>
<dbReference type="InterPro" id="IPR005481">
    <property type="entry name" value="BC-like_N"/>
</dbReference>
<dbReference type="SUPFAM" id="SSF52440">
    <property type="entry name" value="PreATP-grasp domain"/>
    <property type="match status" value="1"/>
</dbReference>
<dbReference type="SMART" id="SM00878">
    <property type="entry name" value="Biotin_carb_C"/>
    <property type="match status" value="1"/>
</dbReference>
<proteinExistence type="predicted"/>
<evidence type="ECO:0000256" key="6">
    <source>
        <dbReference type="PROSITE-ProRule" id="PRU00409"/>
    </source>
</evidence>
<dbReference type="PROSITE" id="PS00188">
    <property type="entry name" value="BIOTIN"/>
    <property type="match status" value="1"/>
</dbReference>
<dbReference type="InterPro" id="IPR048429">
    <property type="entry name" value="MCC_alpha_BT"/>
</dbReference>
<evidence type="ECO:0000256" key="1">
    <source>
        <dbReference type="ARBA" id="ARBA00001953"/>
    </source>
</evidence>
<sequence>MFSKILIANRGEIACRVIKTAHRLGIRCVAVYSEADSNARHVAMADEAFLLGPAPSSESYLRSDRIIEIALACGAQAIHPGYGFLSENTGFAQACEDNGIAFIGPPASAIAAMGSKSAAKAIMQDAGVPLVPGYHGDDQTPALLKQEAEKCGFPLLLKAVAGGGGKGMRVVESLGEFDEALASACREAKNAFGNPDMLIERYLTQPRHVEIQVFCDSQGNGVYLAERDCSVQRRHQKVIEEAPAPGLSDATRKAMGEAAVLAAQAIDYVGAGTVEFLYDVDGSFFFMEMNTRLQVEHPVTEMITGQDLVQWQLQIAAGEPLPLQQHEVSINGHAFEARIYAEDPDNDFLPATGRLSYLRTPTESEHVRVDTGVIEGDEVSVYYDPMIAKLIVWDDDRERALARLAKALGDYRIGGIKTNVRFLRNLALAAPFRAAELDTGFIDKHQALLFPAAKLDPQECLLMAACFFLQSDKAGLAAASDPYSPFGRQTSWRLNSSFARPMQLVHGEQQHDLRILEQDQGYDISLDGARYSVSATLNGDTLDVIINGHRRTVYGYRDETRLTLMDQGEQFACQLHVETFGAADHQGDASLAAPMNGAVVAVLVEPGQAVSKGDTLVVMEAMKMEHSIRAPRDGIVSAVYFAEGELVSDGAELVALDAQADSKTKEAS</sequence>
<feature type="domain" description="Lipoyl-binding" evidence="7">
    <location>
        <begin position="577"/>
        <end position="657"/>
    </location>
</feature>
<evidence type="ECO:0000256" key="4">
    <source>
        <dbReference type="ARBA" id="ARBA00022840"/>
    </source>
</evidence>
<dbReference type="SUPFAM" id="SSF56059">
    <property type="entry name" value="Glutathione synthetase ATP-binding domain-like"/>
    <property type="match status" value="1"/>
</dbReference>
<evidence type="ECO:0000256" key="3">
    <source>
        <dbReference type="ARBA" id="ARBA00022741"/>
    </source>
</evidence>
<accession>A0ABY5HMF0</accession>
<reference evidence="10" key="1">
    <citation type="submission" date="2021-04" db="EMBL/GenBank/DDBJ databases">
        <title>Oceanospirillales bacteria with DddD are important DMSP degraders in coastal seawater.</title>
        <authorList>
            <person name="Liu J."/>
        </authorList>
    </citation>
    <scope>NUCLEOTIDE SEQUENCE</scope>
    <source>
        <strain evidence="10">D13-1</strain>
    </source>
</reference>
<evidence type="ECO:0000313" key="11">
    <source>
        <dbReference type="Proteomes" id="UP001058461"/>
    </source>
</evidence>
<dbReference type="InterPro" id="IPR011761">
    <property type="entry name" value="ATP-grasp"/>
</dbReference>
<keyword evidence="4 6" id="KW-0067">ATP-binding</keyword>
<dbReference type="PANTHER" id="PTHR18866:SF33">
    <property type="entry name" value="METHYLCROTONOYL-COA CARBOXYLASE SUBUNIT ALPHA, MITOCHONDRIAL-RELATED"/>
    <property type="match status" value="1"/>
</dbReference>
<dbReference type="InterPro" id="IPR011764">
    <property type="entry name" value="Biotin_carboxylation_dom"/>
</dbReference>
<dbReference type="InterPro" id="IPR016185">
    <property type="entry name" value="PreATP-grasp_dom_sf"/>
</dbReference>
<comment type="cofactor">
    <cofactor evidence="1">
        <name>biotin</name>
        <dbReference type="ChEBI" id="CHEBI:57586"/>
    </cofactor>
</comment>
<feature type="domain" description="Biotin carboxylation" evidence="9">
    <location>
        <begin position="1"/>
        <end position="447"/>
    </location>
</feature>
<dbReference type="PROSITE" id="PS50979">
    <property type="entry name" value="BC"/>
    <property type="match status" value="1"/>
</dbReference>
<dbReference type="SUPFAM" id="SSF51246">
    <property type="entry name" value="Rudiment single hybrid motif"/>
    <property type="match status" value="1"/>
</dbReference>
<dbReference type="PROSITE" id="PS00867">
    <property type="entry name" value="CPSASE_2"/>
    <property type="match status" value="1"/>
</dbReference>
<dbReference type="Pfam" id="PF02786">
    <property type="entry name" value="CPSase_L_D2"/>
    <property type="match status" value="1"/>
</dbReference>
<dbReference type="Gene3D" id="3.30.700.40">
    <property type="match status" value="1"/>
</dbReference>
<dbReference type="InterPro" id="IPR011054">
    <property type="entry name" value="Rudment_hybrid_motif"/>
</dbReference>
<evidence type="ECO:0000259" key="8">
    <source>
        <dbReference type="PROSITE" id="PS50975"/>
    </source>
</evidence>
<keyword evidence="2" id="KW-0436">Ligase</keyword>
<dbReference type="InterPro" id="IPR001882">
    <property type="entry name" value="Biotin_BS"/>
</dbReference>
<dbReference type="InterPro" id="IPR011053">
    <property type="entry name" value="Single_hybrid_motif"/>
</dbReference>
<dbReference type="Gene3D" id="2.40.50.100">
    <property type="match status" value="1"/>
</dbReference>
<keyword evidence="5" id="KW-0092">Biotin</keyword>
<dbReference type="CDD" id="cd06850">
    <property type="entry name" value="biotinyl_domain"/>
    <property type="match status" value="1"/>
</dbReference>
<dbReference type="InterPro" id="IPR050856">
    <property type="entry name" value="Biotin_carboxylase_complex"/>
</dbReference>
<dbReference type="InterPro" id="IPR005479">
    <property type="entry name" value="CPAse_ATP-bd"/>
</dbReference>
<dbReference type="Pfam" id="PF02785">
    <property type="entry name" value="Biotin_carb_C"/>
    <property type="match status" value="1"/>
</dbReference>
<dbReference type="SUPFAM" id="SSF51230">
    <property type="entry name" value="Single hybrid motif"/>
    <property type="match status" value="1"/>
</dbReference>
<gene>
    <name evidence="10" type="ORF">KDW95_03570</name>
</gene>
<dbReference type="Gene3D" id="3.40.50.20">
    <property type="match status" value="1"/>
</dbReference>
<dbReference type="Gene3D" id="3.30.1490.20">
    <property type="entry name" value="ATP-grasp fold, A domain"/>
    <property type="match status" value="1"/>
</dbReference>
<evidence type="ECO:0000256" key="2">
    <source>
        <dbReference type="ARBA" id="ARBA00022598"/>
    </source>
</evidence>
<keyword evidence="3 6" id="KW-0547">Nucleotide-binding</keyword>
<dbReference type="Proteomes" id="UP001058461">
    <property type="component" value="Chromosome"/>
</dbReference>
<organism evidence="10 11">
    <name type="scientific">Marinobacterium rhizophilum</name>
    <dbReference type="NCBI Taxonomy" id="420402"/>
    <lineage>
        <taxon>Bacteria</taxon>
        <taxon>Pseudomonadati</taxon>
        <taxon>Pseudomonadota</taxon>
        <taxon>Gammaproteobacteria</taxon>
        <taxon>Oceanospirillales</taxon>
        <taxon>Oceanospirillaceae</taxon>
        <taxon>Marinobacterium</taxon>
    </lineage>
</organism>
<evidence type="ECO:0000256" key="5">
    <source>
        <dbReference type="ARBA" id="ARBA00023267"/>
    </source>
</evidence>
<evidence type="ECO:0000313" key="10">
    <source>
        <dbReference type="EMBL" id="UTW12768.1"/>
    </source>
</evidence>
<evidence type="ECO:0000259" key="9">
    <source>
        <dbReference type="PROSITE" id="PS50979"/>
    </source>
</evidence>
<dbReference type="Pfam" id="PF00289">
    <property type="entry name" value="Biotin_carb_N"/>
    <property type="match status" value="1"/>
</dbReference>
<evidence type="ECO:0000259" key="7">
    <source>
        <dbReference type="PROSITE" id="PS50968"/>
    </source>
</evidence>
<feature type="domain" description="ATP-grasp" evidence="8">
    <location>
        <begin position="120"/>
        <end position="317"/>
    </location>
</feature>
<dbReference type="PROSITE" id="PS50975">
    <property type="entry name" value="ATP_GRASP"/>
    <property type="match status" value="1"/>
</dbReference>
<dbReference type="PANTHER" id="PTHR18866">
    <property type="entry name" value="CARBOXYLASE:PYRUVATE/ACETYL-COA/PROPIONYL-COA CARBOXYLASE"/>
    <property type="match status" value="1"/>
</dbReference>
<protein>
    <submittedName>
        <fullName evidence="10">Acetyl/propionyl/methylcrotonyl-CoA carboxylase subunit alpha</fullName>
    </submittedName>
</protein>
<name>A0ABY5HMF0_9GAMM</name>
<dbReference type="Pfam" id="PF00364">
    <property type="entry name" value="Biotin_lipoyl"/>
    <property type="match status" value="1"/>
</dbReference>
<dbReference type="InterPro" id="IPR013815">
    <property type="entry name" value="ATP_grasp_subdomain_1"/>
</dbReference>
<dbReference type="Gene3D" id="3.30.470.20">
    <property type="entry name" value="ATP-grasp fold, B domain"/>
    <property type="match status" value="1"/>
</dbReference>
<dbReference type="Pfam" id="PF21139">
    <property type="entry name" value="BT_MCC_alpha"/>
    <property type="match status" value="1"/>
</dbReference>
<dbReference type="NCBIfam" id="NF006367">
    <property type="entry name" value="PRK08591.1"/>
    <property type="match status" value="1"/>
</dbReference>
<dbReference type="InterPro" id="IPR000089">
    <property type="entry name" value="Biotin_lipoyl"/>
</dbReference>
<dbReference type="RefSeq" id="WP_255854895.1">
    <property type="nucleotide sequence ID" value="NZ_CP073347.1"/>
</dbReference>
<keyword evidence="11" id="KW-1185">Reference proteome</keyword>